<dbReference type="InterPro" id="IPR007470">
    <property type="entry name" value="HemX"/>
</dbReference>
<sequence>MTDKNKTLGTDKDTSPPASSIDKEPIAVSSTTAKKSFNASTSSGKASSCSASKSTKPTQTEKHIGNKLTTVALILAIMLNVGLYYYNYQHSKQYSGEIFALTTQVEALKTTLTDNKQQNQNALQSVTQNTQVLINQQNQTILSLQFALADMQGRQPNDWLLAEAEHLVNQAGHQLWLLHDVLTAIILMETADQRIATLNDPSLTSIRQAITKDIMQLKTVKHIDRDGIVLRLNSLQQEVDKLPLINMPKAAAVGLQTVSTDVNDWAQNFKISINNFVSQFITYHKRDGNIVPLLTSAQTFYLQENLKTKLDQAITAVYRENSHLYSESINTAKAWVERFYNQDIKLTAAFLTTLTHLGEQTISVNYPKVLHSQKMISEILADRLRRYLPPLPAENSSTETQLTEE</sequence>
<feature type="compositionally biased region" description="Basic and acidic residues" evidence="1">
    <location>
        <begin position="1"/>
        <end position="14"/>
    </location>
</feature>
<dbReference type="Proteomes" id="UP000218160">
    <property type="component" value="Chromosome 1"/>
</dbReference>
<accession>A0A291B8C5</accession>
<keyword evidence="2" id="KW-0812">Transmembrane</keyword>
<keyword evidence="2" id="KW-1133">Transmembrane helix</keyword>
<dbReference type="EC" id="2.1.1.107" evidence="3"/>
<keyword evidence="3" id="KW-0489">Methyltransferase</keyword>
<dbReference type="OrthoDB" id="5739852at2"/>
<dbReference type="EMBL" id="CP020660">
    <property type="protein sequence ID" value="ATF09250.1"/>
    <property type="molecule type" value="Genomic_DNA"/>
</dbReference>
<feature type="region of interest" description="Disordered" evidence="1">
    <location>
        <begin position="1"/>
        <end position="61"/>
    </location>
</feature>
<evidence type="ECO:0000313" key="4">
    <source>
        <dbReference type="Proteomes" id="UP000218160"/>
    </source>
</evidence>
<protein>
    <submittedName>
        <fullName evidence="3">Uroporphyrinogen-III methyltransferase</fullName>
        <ecNumber evidence="3">2.1.1.107</ecNumber>
    </submittedName>
</protein>
<dbReference type="RefSeq" id="WP_096618993.1">
    <property type="nucleotide sequence ID" value="NZ_CP020660.1"/>
</dbReference>
<dbReference type="PANTHER" id="PTHR38043">
    <property type="entry name" value="PROTEIN HEMX"/>
    <property type="match status" value="1"/>
</dbReference>
<keyword evidence="3" id="KW-0808">Transferase</keyword>
<evidence type="ECO:0000256" key="1">
    <source>
        <dbReference type="SAM" id="MobiDB-lite"/>
    </source>
</evidence>
<keyword evidence="4" id="KW-1185">Reference proteome</keyword>
<evidence type="ECO:0000313" key="3">
    <source>
        <dbReference type="EMBL" id="ATF09250.1"/>
    </source>
</evidence>
<dbReference type="GO" id="GO:0032259">
    <property type="term" value="P:methylation"/>
    <property type="evidence" value="ECO:0007669"/>
    <property type="project" value="UniProtKB-KW"/>
</dbReference>
<reference evidence="4" key="1">
    <citation type="submission" date="2017-04" db="EMBL/GenBank/DDBJ databases">
        <title>Genome evolution of the luminous symbionts of deep sea anglerfish.</title>
        <authorList>
            <person name="Hendry T.A."/>
        </authorList>
    </citation>
    <scope>NUCLEOTIDE SEQUENCE [LARGE SCALE GENOMIC DNA]</scope>
</reference>
<dbReference type="AlphaFoldDB" id="A0A291B8C5"/>
<keyword evidence="2" id="KW-0472">Membrane</keyword>
<dbReference type="GO" id="GO:0004851">
    <property type="term" value="F:uroporphyrin-III C-methyltransferase activity"/>
    <property type="evidence" value="ECO:0007669"/>
    <property type="project" value="UniProtKB-EC"/>
</dbReference>
<name>A0A291B8C5_9GAMM</name>
<feature type="compositionally biased region" description="Low complexity" evidence="1">
    <location>
        <begin position="39"/>
        <end position="58"/>
    </location>
</feature>
<dbReference type="KEGG" id="elux:BTN50_0736"/>
<gene>
    <name evidence="3" type="ORF">BTN50_0736</name>
</gene>
<evidence type="ECO:0000256" key="2">
    <source>
        <dbReference type="SAM" id="Phobius"/>
    </source>
</evidence>
<dbReference type="PANTHER" id="PTHR38043:SF1">
    <property type="entry name" value="PROTEIN HEMX"/>
    <property type="match status" value="1"/>
</dbReference>
<dbReference type="Pfam" id="PF04375">
    <property type="entry name" value="HemX"/>
    <property type="match status" value="1"/>
</dbReference>
<organism evidence="3 4">
    <name type="scientific">Candidatus Enterovibrio altilux</name>
    <dbReference type="NCBI Taxonomy" id="1927128"/>
    <lineage>
        <taxon>Bacteria</taxon>
        <taxon>Pseudomonadati</taxon>
        <taxon>Pseudomonadota</taxon>
        <taxon>Gammaproteobacteria</taxon>
        <taxon>Vibrionales</taxon>
        <taxon>Vibrionaceae</taxon>
        <taxon>Enterovibrio</taxon>
    </lineage>
</organism>
<feature type="compositionally biased region" description="Polar residues" evidence="1">
    <location>
        <begin position="28"/>
        <end position="38"/>
    </location>
</feature>
<proteinExistence type="predicted"/>
<feature type="transmembrane region" description="Helical" evidence="2">
    <location>
        <begin position="68"/>
        <end position="86"/>
    </location>
</feature>